<proteinExistence type="predicted"/>
<evidence type="ECO:0008006" key="2">
    <source>
        <dbReference type="Google" id="ProtNLM"/>
    </source>
</evidence>
<dbReference type="PROSITE" id="PS51257">
    <property type="entry name" value="PROKAR_LIPOPROTEIN"/>
    <property type="match status" value="1"/>
</dbReference>
<gene>
    <name evidence="1" type="ORF">EZS27_000851</name>
</gene>
<reference evidence="1" key="1">
    <citation type="submission" date="2019-03" db="EMBL/GenBank/DDBJ databases">
        <title>Single cell metagenomics reveals metabolic interactions within the superorganism composed of flagellate Streblomastix strix and complex community of Bacteroidetes bacteria on its surface.</title>
        <authorList>
            <person name="Treitli S.C."/>
            <person name="Kolisko M."/>
            <person name="Husnik F."/>
            <person name="Keeling P."/>
            <person name="Hampl V."/>
        </authorList>
    </citation>
    <scope>NUCLEOTIDE SEQUENCE</scope>
    <source>
        <strain evidence="1">STM</strain>
    </source>
</reference>
<dbReference type="EMBL" id="SNRY01000009">
    <property type="protein sequence ID" value="KAA6351726.1"/>
    <property type="molecule type" value="Genomic_DNA"/>
</dbReference>
<accession>A0A5J4SZQ1</accession>
<name>A0A5J4SZQ1_9ZZZZ</name>
<comment type="caution">
    <text evidence="1">The sequence shown here is derived from an EMBL/GenBank/DDBJ whole genome shotgun (WGS) entry which is preliminary data.</text>
</comment>
<dbReference type="AlphaFoldDB" id="A0A5J4SZQ1"/>
<sequence>MIKKNSSVIAIVLSFSLLLISCKENEELAPPSISIIFNMENNSGKISLPDKVNLVANDVQNNAIIEAEILVDQKGTGNIGGLATGNVWHVEFWAFDFDTNLSFDRNKGFRLKKQGIFLPESPIFFAGVADFSYQIGKSTYWILKPQTRCLTFRLITNNPEDTKSLSQGVDGVFSGVVSGRVFGPKQIEVSEENLGYIPLKFTPSVDTPYTFNTSYRLLGVSQEQKCEIQLDFFSDNFPNLKIDLTDKLKNFNDFSSDGVICDIHITRPSPPIGIEIEIEIKIEETNVVQWGDNGKYEHII</sequence>
<organism evidence="1">
    <name type="scientific">termite gut metagenome</name>
    <dbReference type="NCBI Taxonomy" id="433724"/>
    <lineage>
        <taxon>unclassified sequences</taxon>
        <taxon>metagenomes</taxon>
        <taxon>organismal metagenomes</taxon>
    </lineage>
</organism>
<protein>
    <recommendedName>
        <fullName evidence="2">Lipoprotein</fullName>
    </recommendedName>
</protein>
<evidence type="ECO:0000313" key="1">
    <source>
        <dbReference type="EMBL" id="KAA6351726.1"/>
    </source>
</evidence>